<name>A0A292PUD6_9PEZI</name>
<reference evidence="2" key="1">
    <citation type="submission" date="2015-10" db="EMBL/GenBank/DDBJ databases">
        <authorList>
            <person name="Regsiter A."/>
            <person name="william w."/>
        </authorList>
    </citation>
    <scope>NUCLEOTIDE SEQUENCE</scope>
    <source>
        <strain evidence="2">Montdore</strain>
    </source>
</reference>
<accession>A0A292PUD6</accession>
<evidence type="ECO:0000313" key="2">
    <source>
        <dbReference type="EMBL" id="CUS11156.1"/>
    </source>
</evidence>
<gene>
    <name evidence="2" type="ORF">GSTUAT00004755001</name>
</gene>
<protein>
    <submittedName>
        <fullName evidence="2">Uncharacterized protein</fullName>
    </submittedName>
</protein>
<evidence type="ECO:0000313" key="3">
    <source>
        <dbReference type="Proteomes" id="UP001412239"/>
    </source>
</evidence>
<dbReference type="Proteomes" id="UP001412239">
    <property type="component" value="Unassembled WGS sequence"/>
</dbReference>
<organism evidence="2 3">
    <name type="scientific">Tuber aestivum</name>
    <name type="common">summer truffle</name>
    <dbReference type="NCBI Taxonomy" id="59557"/>
    <lineage>
        <taxon>Eukaryota</taxon>
        <taxon>Fungi</taxon>
        <taxon>Dikarya</taxon>
        <taxon>Ascomycota</taxon>
        <taxon>Pezizomycotina</taxon>
        <taxon>Pezizomycetes</taxon>
        <taxon>Pezizales</taxon>
        <taxon>Tuberaceae</taxon>
        <taxon>Tuber</taxon>
    </lineage>
</organism>
<proteinExistence type="predicted"/>
<dbReference type="EMBL" id="LN891029">
    <property type="protein sequence ID" value="CUS11156.1"/>
    <property type="molecule type" value="Genomic_DNA"/>
</dbReference>
<feature type="region of interest" description="Disordered" evidence="1">
    <location>
        <begin position="41"/>
        <end position="100"/>
    </location>
</feature>
<feature type="region of interest" description="Disordered" evidence="1">
    <location>
        <begin position="1"/>
        <end position="21"/>
    </location>
</feature>
<feature type="compositionally biased region" description="Basic residues" evidence="1">
    <location>
        <begin position="70"/>
        <end position="79"/>
    </location>
</feature>
<sequence length="748" mass="83153">MAKRLPLSDAPPPSNTQWDTARCKRVIRPLLVKLKALREEVKRSEARTQRSRRTLSPDSGDNYEGNNKFGAKKKTKKPMRTYGTSKTAHSRTAAQASGAGGSSVTVVTKSTKNIDYASFSCHRRTDDIFPLHWSASADCIAKGMVPASQNLSARIVRPTAFSDEANTRIHRHQEAVYWALDQFLFVTSPAAKGPVIPTLASMASRQVAYCILAVGDDGMDWYDYVRGYGRSGEYLREVVRWHGIELLKDALADGAMDPADGGPGAIGACIGLCRKHGAEREAEALLETLLFLNPVFRTSKANPAFETIRFYFSIGPDGFVPPSSVYRILKEFTPLVYKNPSWMCSREIQAVLIMATKDIEIVPRADEMVIRLLESAFGLQGSYKTGEESPHEKLGTRRVPKVGRQKGEEAIAGVIQSLIWATFQRVESNARGALVHLVKGYLSQDQASKVLAQNVWGEEWPGLVTSKIMAMAHVQQWSCDGSSCTNSCLETGCFKELLRECRDEIALCLELLTNALHGDDGFLLVAEYVRECYTPDSPSTTKEEHAKELARINSLTGRLLASISEASSSEYASRNVPKTPKASAPKVIIFTPGKLLTPEDKKWEKRRYLIGQLVLRIATQYQESAVSFKHEWVKWATDIEKKVLALKIGTPLETTVLKEDLRVQDASPKQKLRKGWRYEEGLGEWVSTGQTPGRKNRTPRRAGFEVVVFNHKEGIWRQDSLPAAVPNLSSAIARMAPMVYSRTVRTVN</sequence>
<keyword evidence="3" id="KW-1185">Reference proteome</keyword>
<evidence type="ECO:0000256" key="1">
    <source>
        <dbReference type="SAM" id="MobiDB-lite"/>
    </source>
</evidence>
<dbReference type="AlphaFoldDB" id="A0A292PUD6"/>